<keyword evidence="2" id="KW-0813">Transport</keyword>
<dbReference type="OrthoDB" id="3639251at2759"/>
<keyword evidence="5 8" id="KW-1133">Transmembrane helix</keyword>
<keyword evidence="6 8" id="KW-0472">Membrane</keyword>
<feature type="transmembrane region" description="Helical" evidence="8">
    <location>
        <begin position="426"/>
        <end position="448"/>
    </location>
</feature>
<evidence type="ECO:0000256" key="7">
    <source>
        <dbReference type="ARBA" id="ARBA00037968"/>
    </source>
</evidence>
<evidence type="ECO:0000256" key="8">
    <source>
        <dbReference type="SAM" id="Phobius"/>
    </source>
</evidence>
<sequence>MSYFPDHPSEVTPLLAVNSDETIKDITLPKSRDSSHHGRTRTPWSSYLWDYDPGRSHEEHAFIQKLDTHLLVMLSFGYFIKNLNQTNISNAFVSGMKEDLAMNGDQLNLVDTAFTVGYVIGQIPSQIILTKVRPSIWVPSCELTWALLTLCIAFAKTSSQVIVIRFFVGLAESTFYPAAHTILGSWYKPSELGKRACVFHASSAAGSILSGYLQAGIYTGLNSRGGMAGWQWLFVIDAIISFPICLCGFFIIPDLPENTKAFYLTEEDRDLAKERMRSIGRAPRTKLGYSALKRIFGRWHIYILSILYIIFVNIGPSSSVNPMSLWLKANGASIRKINIIPTGVYAIQLILTLTLAILSDAIRQRATVMTIATLLGGLAALSLAIWDIPDGLKWSAFFLFRAGVPYGPLSMTWANEICGADAEERAIVIGTMNSLAFAFHAWVPLLTYPQTDSPRFKKGFIFSTAAFGAQGIITAIVAYLHKGDRKKKEVENVREIDAVALDEEGAIASGRCSSSRSIS</sequence>
<comment type="subcellular location">
    <subcellularLocation>
        <location evidence="1">Cell membrane</location>
        <topology evidence="1">Multi-pass membrane protein</topology>
    </subcellularLocation>
</comment>
<feature type="domain" description="Major facilitator superfamily (MFS) profile" evidence="9">
    <location>
        <begin position="70"/>
        <end position="486"/>
    </location>
</feature>
<dbReference type="InterPro" id="IPR020846">
    <property type="entry name" value="MFS_dom"/>
</dbReference>
<keyword evidence="4 8" id="KW-0812">Transmembrane</keyword>
<keyword evidence="3" id="KW-1003">Cell membrane</keyword>
<name>A0A9P5Q4P9_9AGAR</name>
<dbReference type="PANTHER" id="PTHR43791">
    <property type="entry name" value="PERMEASE-RELATED"/>
    <property type="match status" value="1"/>
</dbReference>
<dbReference type="PANTHER" id="PTHR43791:SF39">
    <property type="entry name" value="TRANSPORTER LIZ1_SEO1, PUTATIVE (AFU_ORTHOLOGUE AFUA_3G00980)-RELATED"/>
    <property type="match status" value="1"/>
</dbReference>
<evidence type="ECO:0000256" key="3">
    <source>
        <dbReference type="ARBA" id="ARBA00022475"/>
    </source>
</evidence>
<reference evidence="10" key="1">
    <citation type="submission" date="2020-11" db="EMBL/GenBank/DDBJ databases">
        <authorList>
            <consortium name="DOE Joint Genome Institute"/>
            <person name="Ahrendt S."/>
            <person name="Riley R."/>
            <person name="Andreopoulos W."/>
            <person name="Labutti K."/>
            <person name="Pangilinan J."/>
            <person name="Ruiz-Duenas F.J."/>
            <person name="Barrasa J.M."/>
            <person name="Sanchez-Garcia M."/>
            <person name="Camarero S."/>
            <person name="Miyauchi S."/>
            <person name="Serrano A."/>
            <person name="Linde D."/>
            <person name="Babiker R."/>
            <person name="Drula E."/>
            <person name="Ayuso-Fernandez I."/>
            <person name="Pacheco R."/>
            <person name="Padilla G."/>
            <person name="Ferreira P."/>
            <person name="Barriuso J."/>
            <person name="Kellner H."/>
            <person name="Castanera R."/>
            <person name="Alfaro M."/>
            <person name="Ramirez L."/>
            <person name="Pisabarro A.G."/>
            <person name="Kuo A."/>
            <person name="Tritt A."/>
            <person name="Lipzen A."/>
            <person name="He G."/>
            <person name="Yan M."/>
            <person name="Ng V."/>
            <person name="Cullen D."/>
            <person name="Martin F."/>
            <person name="Rosso M.-N."/>
            <person name="Henrissat B."/>
            <person name="Hibbett D."/>
            <person name="Martinez A.T."/>
            <person name="Grigoriev I.V."/>
        </authorList>
    </citation>
    <scope>NUCLEOTIDE SEQUENCE</scope>
    <source>
        <strain evidence="10">AH 40177</strain>
    </source>
</reference>
<dbReference type="FunFam" id="1.20.1250.20:FF:000065">
    <property type="entry name" value="Putative MFS pantothenate transporter"/>
    <property type="match status" value="1"/>
</dbReference>
<comment type="similarity">
    <text evidence="7">Belongs to the major facilitator superfamily. Allantoate permease family.</text>
</comment>
<evidence type="ECO:0000256" key="2">
    <source>
        <dbReference type="ARBA" id="ARBA00022448"/>
    </source>
</evidence>
<feature type="transmembrane region" description="Helical" evidence="8">
    <location>
        <begin position="339"/>
        <end position="359"/>
    </location>
</feature>
<comment type="caution">
    <text evidence="10">The sequence shown here is derived from an EMBL/GenBank/DDBJ whole genome shotgun (WGS) entry which is preliminary data.</text>
</comment>
<evidence type="ECO:0000256" key="6">
    <source>
        <dbReference type="ARBA" id="ARBA00023136"/>
    </source>
</evidence>
<feature type="transmembrane region" description="Helical" evidence="8">
    <location>
        <begin position="460"/>
        <end position="480"/>
    </location>
</feature>
<dbReference type="PROSITE" id="PS50850">
    <property type="entry name" value="MFS"/>
    <property type="match status" value="1"/>
</dbReference>
<evidence type="ECO:0000256" key="4">
    <source>
        <dbReference type="ARBA" id="ARBA00022692"/>
    </source>
</evidence>
<feature type="transmembrane region" description="Helical" evidence="8">
    <location>
        <begin position="394"/>
        <end position="414"/>
    </location>
</feature>
<evidence type="ECO:0000256" key="1">
    <source>
        <dbReference type="ARBA" id="ARBA00004651"/>
    </source>
</evidence>
<dbReference type="Gene3D" id="1.20.1250.20">
    <property type="entry name" value="MFS general substrate transporter like domains"/>
    <property type="match status" value="2"/>
</dbReference>
<feature type="transmembrane region" description="Helical" evidence="8">
    <location>
        <begin position="230"/>
        <end position="252"/>
    </location>
</feature>
<organism evidence="10 11">
    <name type="scientific">Rhodocollybia butyracea</name>
    <dbReference type="NCBI Taxonomy" id="206335"/>
    <lineage>
        <taxon>Eukaryota</taxon>
        <taxon>Fungi</taxon>
        <taxon>Dikarya</taxon>
        <taxon>Basidiomycota</taxon>
        <taxon>Agaricomycotina</taxon>
        <taxon>Agaricomycetes</taxon>
        <taxon>Agaricomycetidae</taxon>
        <taxon>Agaricales</taxon>
        <taxon>Marasmiineae</taxon>
        <taxon>Omphalotaceae</taxon>
        <taxon>Rhodocollybia</taxon>
    </lineage>
</organism>
<dbReference type="InterPro" id="IPR036259">
    <property type="entry name" value="MFS_trans_sf"/>
</dbReference>
<dbReference type="Proteomes" id="UP000772434">
    <property type="component" value="Unassembled WGS sequence"/>
</dbReference>
<dbReference type="FunFam" id="1.20.1250.20:FF:000386">
    <property type="entry name" value="MFS general substrate transporter"/>
    <property type="match status" value="1"/>
</dbReference>
<proteinExistence type="inferred from homology"/>
<evidence type="ECO:0000259" key="9">
    <source>
        <dbReference type="PROSITE" id="PS50850"/>
    </source>
</evidence>
<dbReference type="SUPFAM" id="SSF103473">
    <property type="entry name" value="MFS general substrate transporter"/>
    <property type="match status" value="1"/>
</dbReference>
<feature type="transmembrane region" description="Helical" evidence="8">
    <location>
        <begin position="366"/>
        <end position="388"/>
    </location>
</feature>
<dbReference type="GO" id="GO:0005886">
    <property type="term" value="C:plasma membrane"/>
    <property type="evidence" value="ECO:0007669"/>
    <property type="project" value="UniProtKB-SubCell"/>
</dbReference>
<dbReference type="InterPro" id="IPR011701">
    <property type="entry name" value="MFS"/>
</dbReference>
<gene>
    <name evidence="10" type="ORF">BDP27DRAFT_340054</name>
</gene>
<keyword evidence="11" id="KW-1185">Reference proteome</keyword>
<dbReference type="AlphaFoldDB" id="A0A9P5Q4P9"/>
<evidence type="ECO:0000313" key="10">
    <source>
        <dbReference type="EMBL" id="KAF9078036.1"/>
    </source>
</evidence>
<protein>
    <submittedName>
        <fullName evidence="10">Major facilitator superfamily transporter</fullName>
    </submittedName>
</protein>
<evidence type="ECO:0000256" key="5">
    <source>
        <dbReference type="ARBA" id="ARBA00022989"/>
    </source>
</evidence>
<dbReference type="Pfam" id="PF07690">
    <property type="entry name" value="MFS_1"/>
    <property type="match status" value="1"/>
</dbReference>
<dbReference type="EMBL" id="JADNRY010000002">
    <property type="protein sequence ID" value="KAF9078036.1"/>
    <property type="molecule type" value="Genomic_DNA"/>
</dbReference>
<accession>A0A9P5Q4P9</accession>
<evidence type="ECO:0000313" key="11">
    <source>
        <dbReference type="Proteomes" id="UP000772434"/>
    </source>
</evidence>
<feature type="transmembrane region" description="Helical" evidence="8">
    <location>
        <begin position="299"/>
        <end position="319"/>
    </location>
</feature>
<dbReference type="GO" id="GO:0022857">
    <property type="term" value="F:transmembrane transporter activity"/>
    <property type="evidence" value="ECO:0007669"/>
    <property type="project" value="InterPro"/>
</dbReference>